<evidence type="ECO:0000256" key="7">
    <source>
        <dbReference type="RuleBase" id="RU003954"/>
    </source>
</evidence>
<evidence type="ECO:0000256" key="8">
    <source>
        <dbReference type="RuleBase" id="RU004479"/>
    </source>
</evidence>
<evidence type="ECO:0000313" key="10">
    <source>
        <dbReference type="EMBL" id="SDG96424.1"/>
    </source>
</evidence>
<keyword evidence="3 6" id="KW-0369">Histidine metabolism</keyword>
<keyword evidence="11" id="KW-1185">Reference proteome</keyword>
<dbReference type="SUPFAM" id="SSF48557">
    <property type="entry name" value="L-aspartase-like"/>
    <property type="match status" value="1"/>
</dbReference>
<feature type="modified residue" description="2,3-didehydroalanine (Ser)" evidence="6">
    <location>
        <position position="144"/>
    </location>
</feature>
<dbReference type="UniPathway" id="UPA00379">
    <property type="reaction ID" value="UER00549"/>
</dbReference>
<dbReference type="GO" id="GO:0005737">
    <property type="term" value="C:cytoplasm"/>
    <property type="evidence" value="ECO:0007669"/>
    <property type="project" value="UniProtKB-SubCell"/>
</dbReference>
<dbReference type="STRING" id="861298.SAMN04488136_105160"/>
<comment type="similarity">
    <text evidence="6 7">Belongs to the PAL/histidase family.</text>
</comment>
<dbReference type="NCBIfam" id="NF006871">
    <property type="entry name" value="PRK09367.1"/>
    <property type="match status" value="1"/>
</dbReference>
<dbReference type="PROSITE" id="PS00488">
    <property type="entry name" value="PAL_HISTIDASE"/>
    <property type="match status" value="1"/>
</dbReference>
<dbReference type="InterPro" id="IPR008948">
    <property type="entry name" value="L-Aspartase-like"/>
</dbReference>
<dbReference type="PANTHER" id="PTHR10362">
    <property type="entry name" value="HISTIDINE AMMONIA-LYASE"/>
    <property type="match status" value="1"/>
</dbReference>
<dbReference type="NCBIfam" id="TIGR01225">
    <property type="entry name" value="hutH"/>
    <property type="match status" value="1"/>
</dbReference>
<dbReference type="InterPro" id="IPR001106">
    <property type="entry name" value="Aromatic_Lyase"/>
</dbReference>
<dbReference type="EC" id="4.3.1.3" evidence="2 6"/>
<evidence type="ECO:0000256" key="2">
    <source>
        <dbReference type="ARBA" id="ARBA00012994"/>
    </source>
</evidence>
<comment type="catalytic activity">
    <reaction evidence="5 6 8">
        <text>L-histidine = trans-urocanate + NH4(+)</text>
        <dbReference type="Rhea" id="RHEA:21232"/>
        <dbReference type="ChEBI" id="CHEBI:17771"/>
        <dbReference type="ChEBI" id="CHEBI:28938"/>
        <dbReference type="ChEBI" id="CHEBI:57595"/>
        <dbReference type="EC" id="4.3.1.3"/>
    </reaction>
</comment>
<comment type="pathway">
    <text evidence="1 6 8">Amino-acid degradation; L-histidine degradation into L-glutamate; N-formimidoyl-L-glutamate from L-histidine: step 1/3.</text>
</comment>
<evidence type="ECO:0000256" key="3">
    <source>
        <dbReference type="ARBA" id="ARBA00022808"/>
    </source>
</evidence>
<keyword evidence="6" id="KW-0963">Cytoplasm</keyword>
<dbReference type="Gene3D" id="1.20.200.10">
    <property type="entry name" value="Fumarase/aspartase (Central domain)"/>
    <property type="match status" value="1"/>
</dbReference>
<dbReference type="OrthoDB" id="9806955at2"/>
<evidence type="ECO:0000256" key="4">
    <source>
        <dbReference type="ARBA" id="ARBA00023239"/>
    </source>
</evidence>
<dbReference type="FunFam" id="1.10.275.10:FF:000005">
    <property type="entry name" value="Histidine ammonia-lyase"/>
    <property type="match status" value="1"/>
</dbReference>
<protein>
    <recommendedName>
        <fullName evidence="2 6">Histidine ammonia-lyase</fullName>
        <shortName evidence="6">Histidase</shortName>
        <ecNumber evidence="2 6">4.3.1.3</ecNumber>
    </recommendedName>
</protein>
<dbReference type="InterPro" id="IPR022313">
    <property type="entry name" value="Phe/His_NH3-lyase_AS"/>
</dbReference>
<dbReference type="GO" id="GO:0019556">
    <property type="term" value="P:L-histidine catabolic process to glutamate and formamide"/>
    <property type="evidence" value="ECO:0007669"/>
    <property type="project" value="UniProtKB-UniPathway"/>
</dbReference>
<dbReference type="Gene3D" id="1.10.275.10">
    <property type="entry name" value="Fumarase/aspartase (N-terminal domain)"/>
    <property type="match status" value="1"/>
</dbReference>
<dbReference type="AlphaFoldDB" id="A0A1G7YJ46"/>
<dbReference type="Proteomes" id="UP000198854">
    <property type="component" value="Unassembled WGS sequence"/>
</dbReference>
<evidence type="ECO:0000256" key="1">
    <source>
        <dbReference type="ARBA" id="ARBA00005113"/>
    </source>
</evidence>
<evidence type="ECO:0000256" key="5">
    <source>
        <dbReference type="ARBA" id="ARBA00049269"/>
    </source>
</evidence>
<dbReference type="RefSeq" id="WP_093271020.1">
    <property type="nucleotide sequence ID" value="NZ_FNDD01000005.1"/>
</dbReference>
<comment type="PTM">
    <text evidence="6">Contains an active site 4-methylidene-imidazol-5-one (MIO), which is formed autocatalytically by cyclization and dehydration of residues Ala-Ser-Gly.</text>
</comment>
<comment type="subcellular location">
    <subcellularLocation>
        <location evidence="6 9">Cytoplasm</location>
    </subcellularLocation>
</comment>
<dbReference type="InterPro" id="IPR024083">
    <property type="entry name" value="Fumarase/histidase_N"/>
</dbReference>
<proteinExistence type="inferred from homology"/>
<evidence type="ECO:0000256" key="6">
    <source>
        <dbReference type="HAMAP-Rule" id="MF_00229"/>
    </source>
</evidence>
<feature type="cross-link" description="5-imidazolinone (Ala-Gly)" evidence="6">
    <location>
        <begin position="143"/>
        <end position="145"/>
    </location>
</feature>
<dbReference type="GO" id="GO:0019557">
    <property type="term" value="P:L-histidine catabolic process to glutamate and formate"/>
    <property type="evidence" value="ECO:0007669"/>
    <property type="project" value="UniProtKB-UniPathway"/>
</dbReference>
<dbReference type="GO" id="GO:0004397">
    <property type="term" value="F:histidine ammonia-lyase activity"/>
    <property type="evidence" value="ECO:0007669"/>
    <property type="project" value="UniProtKB-UniRule"/>
</dbReference>
<dbReference type="InterPro" id="IPR005921">
    <property type="entry name" value="HutH"/>
</dbReference>
<gene>
    <name evidence="6" type="primary">hutH</name>
    <name evidence="10" type="ORF">SAMN04488136_105160</name>
</gene>
<dbReference type="HAMAP" id="MF_00229">
    <property type="entry name" value="His_ammonia_lyase"/>
    <property type="match status" value="1"/>
</dbReference>
<evidence type="ECO:0000313" key="11">
    <source>
        <dbReference type="Proteomes" id="UP000198854"/>
    </source>
</evidence>
<keyword evidence="4 6" id="KW-0456">Lyase</keyword>
<sequence>MLNLTIQPGQLTLNQLRQVSRSAVKLSLDPQAIPAIEKSTQVVNQVITEGKTVYGINTGFGLLANTKIAPEDLETLQRSIVLSHAAGIGQFMADETVRLMMVLKINSLSRGFSGIRLQVIHALMELVNAEVYPCVPQKGSVGASGDLAPLAHMSTVLLGEGQARHNGEILSGLEALKIAGLEPITLAPKEGLALLNGTQASTAFALEGLFGAEDLFASATVCGAMSVEAALGSRKPFDARIHEVRGHRGQIDAAAAYRHLLGDSSAIGQSHTDCEKVQDPYSLRCQPQVMGACLQQIRSAAEGLLVEANSVSDNPLVFAEQGDIISGGNFHAEPVAMAADNLALAIAEIGSLSERRMALLIDSALSKLPPFLVDNGGVNSGFMIAQVTSAALASENKTLAHPASVDSLPTSANQEDHVSMATFAARRLRDMGENTRGILAVEYLAAAQGIDFRAPNHSSANVELAKQLLREEVPFYDKDRYFAPDIEKANALLLKAVHNALMPSELLPSF</sequence>
<dbReference type="Pfam" id="PF00221">
    <property type="entry name" value="Lyase_aromatic"/>
    <property type="match status" value="1"/>
</dbReference>
<dbReference type="EMBL" id="FNDD01000005">
    <property type="protein sequence ID" value="SDG96424.1"/>
    <property type="molecule type" value="Genomic_DNA"/>
</dbReference>
<dbReference type="FunFam" id="1.20.200.10:FF:000003">
    <property type="entry name" value="Histidine ammonia-lyase"/>
    <property type="match status" value="1"/>
</dbReference>
<dbReference type="CDD" id="cd00332">
    <property type="entry name" value="PAL-HAL"/>
    <property type="match status" value="1"/>
</dbReference>
<reference evidence="10 11" key="1">
    <citation type="submission" date="2016-10" db="EMBL/GenBank/DDBJ databases">
        <authorList>
            <person name="de Groot N.N."/>
        </authorList>
    </citation>
    <scope>NUCLEOTIDE SEQUENCE [LARGE SCALE GENOMIC DNA]</scope>
    <source>
        <strain evidence="10 11">CGMCC 1.10228</strain>
    </source>
</reference>
<organism evidence="10 11">
    <name type="scientific">Vibrio xiamenensis</name>
    <dbReference type="NCBI Taxonomy" id="861298"/>
    <lineage>
        <taxon>Bacteria</taxon>
        <taxon>Pseudomonadati</taxon>
        <taxon>Pseudomonadota</taxon>
        <taxon>Gammaproteobacteria</taxon>
        <taxon>Vibrionales</taxon>
        <taxon>Vibrionaceae</taxon>
        <taxon>Vibrio</taxon>
    </lineage>
</organism>
<accession>A0A1G7YJ46</accession>
<name>A0A1G7YJ46_9VIBR</name>
<evidence type="ECO:0000256" key="9">
    <source>
        <dbReference type="RuleBase" id="RU004480"/>
    </source>
</evidence>